<comment type="caution">
    <text evidence="4">The sequence shown here is derived from an EMBL/GenBank/DDBJ whole genome shotgun (WGS) entry which is preliminary data.</text>
</comment>
<comment type="similarity">
    <text evidence="2">Belongs to the short-chain dehydrogenases/reductases (SDR) family.</text>
</comment>
<dbReference type="PRINTS" id="PR00080">
    <property type="entry name" value="SDRFAMILY"/>
</dbReference>
<keyword evidence="1" id="KW-0560">Oxidoreductase</keyword>
<dbReference type="AlphaFoldDB" id="A0A815TM18"/>
<evidence type="ECO:0000313" key="5">
    <source>
        <dbReference type="EMBL" id="CAF4169186.1"/>
    </source>
</evidence>
<evidence type="ECO:0000313" key="4">
    <source>
        <dbReference type="EMBL" id="CAF1503884.1"/>
    </source>
</evidence>
<dbReference type="GO" id="GO:0004303">
    <property type="term" value="F:estradiol 17-beta-dehydrogenase [NAD(P)+] activity"/>
    <property type="evidence" value="ECO:0007669"/>
    <property type="project" value="TreeGrafter"/>
</dbReference>
<evidence type="ECO:0000256" key="1">
    <source>
        <dbReference type="ARBA" id="ARBA00023002"/>
    </source>
</evidence>
<evidence type="ECO:0000256" key="2">
    <source>
        <dbReference type="RuleBase" id="RU000363"/>
    </source>
</evidence>
<evidence type="ECO:0008006" key="8">
    <source>
        <dbReference type="Google" id="ProtNLM"/>
    </source>
</evidence>
<gene>
    <name evidence="4" type="ORF">GPM918_LOCUS36803</name>
    <name evidence="3" type="ORF">OVA965_LOCUS31152</name>
    <name evidence="6" type="ORF">SRO942_LOCUS37552</name>
    <name evidence="5" type="ORF">TMI583_LOCUS31974</name>
</gene>
<sequence length="257" mass="27762">MQGLVALVSGAATGLGFACVKRFAEQGIKHVIACDLPTSNGEEAIAALNSSRVSFQSLDATKEEEVQQVLNKIRLEHSKLNVLVNCAGIGVAFRSYNINKRSMHGMNEFQNVLNFNVFGIFNLIRYACHLMADNQPDENGQRGVIINSSSMAAFDGQIGQAAYAASAGALTSMTLPLARDLSNMGVRVMTIAPGIFGNTKMVEPLPDKVKILLGNMVPFPSRLGRPDEFAHLVQSIIENPYLNGEVIRLDGSVRMPP</sequence>
<name>A0A815TM18_9BILA</name>
<dbReference type="Proteomes" id="UP000681722">
    <property type="component" value="Unassembled WGS sequence"/>
</dbReference>
<evidence type="ECO:0000313" key="6">
    <source>
        <dbReference type="EMBL" id="CAF4365240.1"/>
    </source>
</evidence>
<dbReference type="PANTHER" id="PTHR43658">
    <property type="entry name" value="SHORT-CHAIN DEHYDROGENASE/REDUCTASE"/>
    <property type="match status" value="1"/>
</dbReference>
<reference evidence="4" key="1">
    <citation type="submission" date="2021-02" db="EMBL/GenBank/DDBJ databases">
        <authorList>
            <person name="Nowell W R."/>
        </authorList>
    </citation>
    <scope>NUCLEOTIDE SEQUENCE</scope>
</reference>
<dbReference type="EMBL" id="CAJNOQ010022641">
    <property type="protein sequence ID" value="CAF1503884.1"/>
    <property type="molecule type" value="Genomic_DNA"/>
</dbReference>
<evidence type="ECO:0000313" key="3">
    <source>
        <dbReference type="EMBL" id="CAF1358885.1"/>
    </source>
</evidence>
<dbReference type="InterPro" id="IPR002347">
    <property type="entry name" value="SDR_fam"/>
</dbReference>
<proteinExistence type="inferred from homology"/>
<dbReference type="Proteomes" id="UP000682733">
    <property type="component" value="Unassembled WGS sequence"/>
</dbReference>
<dbReference type="EMBL" id="CAJOBC010088163">
    <property type="protein sequence ID" value="CAF4365240.1"/>
    <property type="molecule type" value="Genomic_DNA"/>
</dbReference>
<accession>A0A815TM18</accession>
<dbReference type="PANTHER" id="PTHR43658:SF8">
    <property type="entry name" value="17-BETA-HYDROXYSTEROID DEHYDROGENASE 14-RELATED"/>
    <property type="match status" value="1"/>
</dbReference>
<organism evidence="4 7">
    <name type="scientific">Didymodactylos carnosus</name>
    <dbReference type="NCBI Taxonomy" id="1234261"/>
    <lineage>
        <taxon>Eukaryota</taxon>
        <taxon>Metazoa</taxon>
        <taxon>Spiralia</taxon>
        <taxon>Gnathifera</taxon>
        <taxon>Rotifera</taxon>
        <taxon>Eurotatoria</taxon>
        <taxon>Bdelloidea</taxon>
        <taxon>Philodinida</taxon>
        <taxon>Philodinidae</taxon>
        <taxon>Didymodactylos</taxon>
    </lineage>
</organism>
<dbReference type="Gene3D" id="3.40.50.720">
    <property type="entry name" value="NAD(P)-binding Rossmann-like Domain"/>
    <property type="match status" value="1"/>
</dbReference>
<dbReference type="SUPFAM" id="SSF51735">
    <property type="entry name" value="NAD(P)-binding Rossmann-fold domains"/>
    <property type="match status" value="1"/>
</dbReference>
<evidence type="ECO:0000313" key="7">
    <source>
        <dbReference type="Proteomes" id="UP000663829"/>
    </source>
</evidence>
<dbReference type="EMBL" id="CAJOBA010044824">
    <property type="protein sequence ID" value="CAF4169186.1"/>
    <property type="molecule type" value="Genomic_DNA"/>
</dbReference>
<keyword evidence="7" id="KW-1185">Reference proteome</keyword>
<dbReference type="InterPro" id="IPR036291">
    <property type="entry name" value="NAD(P)-bd_dom_sf"/>
</dbReference>
<dbReference type="Proteomes" id="UP000677228">
    <property type="component" value="Unassembled WGS sequence"/>
</dbReference>
<dbReference type="GO" id="GO:0006631">
    <property type="term" value="P:fatty acid metabolic process"/>
    <property type="evidence" value="ECO:0007669"/>
    <property type="project" value="TreeGrafter"/>
</dbReference>
<dbReference type="Proteomes" id="UP000663829">
    <property type="component" value="Unassembled WGS sequence"/>
</dbReference>
<dbReference type="Pfam" id="PF00106">
    <property type="entry name" value="adh_short"/>
    <property type="match status" value="1"/>
</dbReference>
<dbReference type="OrthoDB" id="1274115at2759"/>
<protein>
    <recommendedName>
        <fullName evidence="8">3-hydroxyacyl-CoA dehydrogenase</fullName>
    </recommendedName>
</protein>
<dbReference type="GO" id="GO:0005739">
    <property type="term" value="C:mitochondrion"/>
    <property type="evidence" value="ECO:0007669"/>
    <property type="project" value="TreeGrafter"/>
</dbReference>
<dbReference type="EMBL" id="CAJNOK010023176">
    <property type="protein sequence ID" value="CAF1358885.1"/>
    <property type="molecule type" value="Genomic_DNA"/>
</dbReference>
<dbReference type="PRINTS" id="PR00081">
    <property type="entry name" value="GDHRDH"/>
</dbReference>
<dbReference type="GO" id="GO:0008210">
    <property type="term" value="P:estrogen metabolic process"/>
    <property type="evidence" value="ECO:0007669"/>
    <property type="project" value="TreeGrafter"/>
</dbReference>
<dbReference type="GO" id="GO:0008209">
    <property type="term" value="P:androgen metabolic process"/>
    <property type="evidence" value="ECO:0007669"/>
    <property type="project" value="TreeGrafter"/>
</dbReference>